<dbReference type="PANTHER" id="PTHR10434:SF66">
    <property type="entry name" value="PHOSPHOLIPID_GLYCEROL ACYLTRANSFERASE DOMAIN-CONTAINING PROTEIN"/>
    <property type="match status" value="1"/>
</dbReference>
<protein>
    <submittedName>
        <fullName evidence="5">Membrane protein, inferred for ABFAE pathway</fullName>
    </submittedName>
</protein>
<dbReference type="EMBL" id="ATMR01000206">
    <property type="protein sequence ID" value="EPR70011.1"/>
    <property type="molecule type" value="Genomic_DNA"/>
</dbReference>
<reference evidence="5 6" key="1">
    <citation type="journal article" date="2013" name="Genome Announc.">
        <title>Draft Genome Sequence of Winogradskyella psychrotolerans RS-3T, Isolated from the Marine Transect of Kongsfjorden, Ny-Alesund, Svalbard, Arctic Ocean.</title>
        <authorList>
            <person name="Kumar Pinnaka A."/>
            <person name="Ara S."/>
            <person name="Singh A."/>
            <person name="Shivaji S."/>
        </authorList>
    </citation>
    <scope>NUCLEOTIDE SEQUENCE [LARGE SCALE GENOMIC DNA]</scope>
    <source>
        <strain evidence="5 6">RS-3</strain>
    </source>
</reference>
<dbReference type="CDD" id="cd07989">
    <property type="entry name" value="LPLAT_AGPAT-like"/>
    <property type="match status" value="1"/>
</dbReference>
<dbReference type="InterPro" id="IPR002123">
    <property type="entry name" value="Plipid/glycerol_acylTrfase"/>
</dbReference>
<gene>
    <name evidence="5" type="ORF">ADIWIN_3874</name>
</gene>
<evidence type="ECO:0000313" key="5">
    <source>
        <dbReference type="EMBL" id="EPR70011.1"/>
    </source>
</evidence>
<dbReference type="AlphaFoldDB" id="S7VJ54"/>
<keyword evidence="2" id="KW-0808">Transferase</keyword>
<sequence>MINEPKEDFKKQAIIIANHTSFLDIIAIGMLHPKIIFLVNDWVYNSPVFGKAIQLAGFYPVSSGIENGLEHLKKKVEQGYTLMAFPEGTRSKTHKIKRFHKGAFYLAEQFNLDIIPVLIHGNSEVIPKGESMIRDGHITLKILDRITPEDSRFSNNYSQRAKQIGAYFRTEFSAFRKEREGATYFHNILLDEYRYKGDTLYQNVKKDITTHKDIYKMVLNTVGKKSTIVHLSDDVGQLDFLLALDAVDRKIISYIENTEYRTLVKNSFIPNSRNITFADSIEATLPFKANALIISATNITEAQLKLMIQSDLNHLIFLKESKHLLATNTLDLGFDCTYQTENMTILSKQLK</sequence>
<evidence type="ECO:0000256" key="1">
    <source>
        <dbReference type="ARBA" id="ARBA00005189"/>
    </source>
</evidence>
<evidence type="ECO:0000259" key="4">
    <source>
        <dbReference type="SMART" id="SM00563"/>
    </source>
</evidence>
<dbReference type="GO" id="GO:0003841">
    <property type="term" value="F:1-acylglycerol-3-phosphate O-acyltransferase activity"/>
    <property type="evidence" value="ECO:0007669"/>
    <property type="project" value="TreeGrafter"/>
</dbReference>
<dbReference type="STRING" id="641526.ADIWIN_3874"/>
<comment type="caution">
    <text evidence="5">The sequence shown here is derived from an EMBL/GenBank/DDBJ whole genome shotgun (WGS) entry which is preliminary data.</text>
</comment>
<evidence type="ECO:0000256" key="3">
    <source>
        <dbReference type="ARBA" id="ARBA00023315"/>
    </source>
</evidence>
<keyword evidence="3" id="KW-0012">Acyltransferase</keyword>
<dbReference type="GO" id="GO:0006654">
    <property type="term" value="P:phosphatidic acid biosynthetic process"/>
    <property type="evidence" value="ECO:0007669"/>
    <property type="project" value="TreeGrafter"/>
</dbReference>
<dbReference type="Proteomes" id="UP000014962">
    <property type="component" value="Unassembled WGS sequence"/>
</dbReference>
<name>S7VJ54_9FLAO</name>
<dbReference type="RefSeq" id="WP_020898017.1">
    <property type="nucleotide sequence ID" value="NZ_ATMR01000206.1"/>
</dbReference>
<dbReference type="PANTHER" id="PTHR10434">
    <property type="entry name" value="1-ACYL-SN-GLYCEROL-3-PHOSPHATE ACYLTRANSFERASE"/>
    <property type="match status" value="1"/>
</dbReference>
<dbReference type="SMART" id="SM00563">
    <property type="entry name" value="PlsC"/>
    <property type="match status" value="1"/>
</dbReference>
<proteinExistence type="predicted"/>
<feature type="domain" description="Phospholipid/glycerol acyltransferase" evidence="4">
    <location>
        <begin position="13"/>
        <end position="122"/>
    </location>
</feature>
<comment type="pathway">
    <text evidence="1">Lipid metabolism.</text>
</comment>
<organism evidence="5 6">
    <name type="scientific">Winogradskyella psychrotolerans RS-3</name>
    <dbReference type="NCBI Taxonomy" id="641526"/>
    <lineage>
        <taxon>Bacteria</taxon>
        <taxon>Pseudomonadati</taxon>
        <taxon>Bacteroidota</taxon>
        <taxon>Flavobacteriia</taxon>
        <taxon>Flavobacteriales</taxon>
        <taxon>Flavobacteriaceae</taxon>
        <taxon>Winogradskyella</taxon>
    </lineage>
</organism>
<dbReference type="eggNOG" id="COG0204">
    <property type="taxonomic scope" value="Bacteria"/>
</dbReference>
<evidence type="ECO:0000256" key="2">
    <source>
        <dbReference type="ARBA" id="ARBA00022679"/>
    </source>
</evidence>
<dbReference type="Pfam" id="PF01553">
    <property type="entry name" value="Acyltransferase"/>
    <property type="match status" value="1"/>
</dbReference>
<dbReference type="PATRIC" id="fig|641526.4.peg.3845"/>
<evidence type="ECO:0000313" key="6">
    <source>
        <dbReference type="Proteomes" id="UP000014962"/>
    </source>
</evidence>
<dbReference type="SUPFAM" id="SSF69593">
    <property type="entry name" value="Glycerol-3-phosphate (1)-acyltransferase"/>
    <property type="match status" value="1"/>
</dbReference>
<accession>S7VJ54</accession>
<keyword evidence="6" id="KW-1185">Reference proteome</keyword>